<keyword evidence="5" id="KW-1185">Reference proteome</keyword>
<keyword evidence="2" id="KW-0472">Membrane</keyword>
<keyword evidence="3" id="KW-0732">Signal</keyword>
<dbReference type="Pfam" id="PF13424">
    <property type="entry name" value="TPR_12"/>
    <property type="match status" value="2"/>
</dbReference>
<proteinExistence type="predicted"/>
<dbReference type="EMBL" id="JACBJI010000007">
    <property type="protein sequence ID" value="NYA72264.1"/>
    <property type="molecule type" value="Genomic_DNA"/>
</dbReference>
<keyword evidence="2" id="KW-1133">Transmembrane helix</keyword>
<dbReference type="SMART" id="SM00028">
    <property type="entry name" value="TPR"/>
    <property type="match status" value="5"/>
</dbReference>
<dbReference type="SUPFAM" id="SSF48452">
    <property type="entry name" value="TPR-like"/>
    <property type="match status" value="1"/>
</dbReference>
<dbReference type="SUPFAM" id="SSF46894">
    <property type="entry name" value="C-terminal effector domain of the bipartite response regulators"/>
    <property type="match status" value="1"/>
</dbReference>
<dbReference type="PROSITE" id="PS50005">
    <property type="entry name" value="TPR"/>
    <property type="match status" value="1"/>
</dbReference>
<dbReference type="RefSeq" id="WP_176007069.1">
    <property type="nucleotide sequence ID" value="NZ_JABWMI010000018.1"/>
</dbReference>
<name>A0A7Y8Y451_9FLAO</name>
<dbReference type="InterPro" id="IPR016032">
    <property type="entry name" value="Sig_transdc_resp-reg_C-effctor"/>
</dbReference>
<organism evidence="4 5">
    <name type="scientific">Flavobacterium agri</name>
    <dbReference type="NCBI Taxonomy" id="2743471"/>
    <lineage>
        <taxon>Bacteria</taxon>
        <taxon>Pseudomonadati</taxon>
        <taxon>Bacteroidota</taxon>
        <taxon>Flavobacteriia</taxon>
        <taxon>Flavobacteriales</taxon>
        <taxon>Flavobacteriaceae</taxon>
        <taxon>Flavobacterium</taxon>
    </lineage>
</organism>
<dbReference type="PANTHER" id="PTHR10098:SF108">
    <property type="entry name" value="TETRATRICOPEPTIDE REPEAT PROTEIN 28"/>
    <property type="match status" value="1"/>
</dbReference>
<dbReference type="GO" id="GO:0006355">
    <property type="term" value="P:regulation of DNA-templated transcription"/>
    <property type="evidence" value="ECO:0007669"/>
    <property type="project" value="InterPro"/>
</dbReference>
<dbReference type="InterPro" id="IPR011990">
    <property type="entry name" value="TPR-like_helical_dom_sf"/>
</dbReference>
<dbReference type="PANTHER" id="PTHR10098">
    <property type="entry name" value="RAPSYN-RELATED"/>
    <property type="match status" value="1"/>
</dbReference>
<accession>A0A7Y8Y451</accession>
<evidence type="ECO:0000256" key="3">
    <source>
        <dbReference type="SAM" id="SignalP"/>
    </source>
</evidence>
<dbReference type="GO" id="GO:0003677">
    <property type="term" value="F:DNA binding"/>
    <property type="evidence" value="ECO:0007669"/>
    <property type="project" value="InterPro"/>
</dbReference>
<evidence type="ECO:0000313" key="5">
    <source>
        <dbReference type="Proteomes" id="UP000535020"/>
    </source>
</evidence>
<comment type="caution">
    <text evidence="4">The sequence shown here is derived from an EMBL/GenBank/DDBJ whole genome shotgun (WGS) entry which is preliminary data.</text>
</comment>
<evidence type="ECO:0000313" key="4">
    <source>
        <dbReference type="EMBL" id="NYA72264.1"/>
    </source>
</evidence>
<dbReference type="Gene3D" id="1.25.40.10">
    <property type="entry name" value="Tetratricopeptide repeat domain"/>
    <property type="match status" value="2"/>
</dbReference>
<dbReference type="AlphaFoldDB" id="A0A7Y8Y451"/>
<dbReference type="SUPFAM" id="SSF81901">
    <property type="entry name" value="HCP-like"/>
    <property type="match status" value="1"/>
</dbReference>
<keyword evidence="2" id="KW-0812">Transmembrane</keyword>
<feature type="transmembrane region" description="Helical" evidence="2">
    <location>
        <begin position="387"/>
        <end position="405"/>
    </location>
</feature>
<dbReference type="Proteomes" id="UP000535020">
    <property type="component" value="Unassembled WGS sequence"/>
</dbReference>
<dbReference type="InterPro" id="IPR019734">
    <property type="entry name" value="TPR_rpt"/>
</dbReference>
<sequence length="555" mass="64078">MRKLFLLAFAFFSTLAFAQDRTKLLERLSKQKDDTAKVNMYGKLANAYESIDYGRAMQNADRMLRLGQKLNYVKGIQSAYGSKARIFLLMEKPDSALYFFRKQLNNPFFKDKDKVTKAYSNIALAWQQKQQFDSAFAYFDKAIEMSKLSRSKNYLCVILNNMGLTVHAMGNPEKSLDYFQQAYDCMIENRDTEHLPNVVNNLASLYAASKKTNSDAMFLRLLKDSHSIADENVKATVFLNLAHFYSSEGNLDKSEVFFHRADSVFKRMKAPENPEILHGLGKVALARGKFIQAISDFERIKKRFPDYIQTEMLLHDLAQAYHESHQPEKARAIYEELLAMKEQKRSLEVQQAITKAQENINFISKESEIQQLKLEKDVLSANQLRNLAIGIALFVLISFGSWFYIRKERAKRQINELLLDQKNRKIAEFAEKLEYRNKLIADIEAKFETFKEEQNVQDLKSDIIDNLDLTGDGETFSHYFEDQHKGFYAALKKIAPDLTNNDLRLCSLTKLRLSLKETANVLNLSVDAVKSGRYRIRKKLSLSLEDNLSDFLNTL</sequence>
<feature type="repeat" description="TPR" evidence="1">
    <location>
        <begin position="116"/>
        <end position="149"/>
    </location>
</feature>
<protein>
    <submittedName>
        <fullName evidence="4">Tetratricopeptide repeat protein</fullName>
    </submittedName>
</protein>
<feature type="chain" id="PRO_5031474168" evidence="3">
    <location>
        <begin position="19"/>
        <end position="555"/>
    </location>
</feature>
<keyword evidence="1" id="KW-0802">TPR repeat</keyword>
<evidence type="ECO:0000256" key="1">
    <source>
        <dbReference type="PROSITE-ProRule" id="PRU00339"/>
    </source>
</evidence>
<feature type="signal peptide" evidence="3">
    <location>
        <begin position="1"/>
        <end position="18"/>
    </location>
</feature>
<evidence type="ECO:0000256" key="2">
    <source>
        <dbReference type="SAM" id="Phobius"/>
    </source>
</evidence>
<reference evidence="4 5" key="1">
    <citation type="submission" date="2020-07" db="EMBL/GenBank/DDBJ databases">
        <authorList>
            <person name="Sun Q."/>
        </authorList>
    </citation>
    <scope>NUCLEOTIDE SEQUENCE [LARGE SCALE GENOMIC DNA]</scope>
    <source>
        <strain evidence="4 5">MAH-1</strain>
    </source>
</reference>
<gene>
    <name evidence="4" type="ORF">HZF10_15145</name>
</gene>